<evidence type="ECO:0000259" key="8">
    <source>
        <dbReference type="PROSITE" id="PS50850"/>
    </source>
</evidence>
<organism evidence="9 10">
    <name type="scientific">Trematosphaeria pertusa</name>
    <dbReference type="NCBI Taxonomy" id="390896"/>
    <lineage>
        <taxon>Eukaryota</taxon>
        <taxon>Fungi</taxon>
        <taxon>Dikarya</taxon>
        <taxon>Ascomycota</taxon>
        <taxon>Pezizomycotina</taxon>
        <taxon>Dothideomycetes</taxon>
        <taxon>Pleosporomycetidae</taxon>
        <taxon>Pleosporales</taxon>
        <taxon>Massarineae</taxon>
        <taxon>Trematosphaeriaceae</taxon>
        <taxon>Trematosphaeria</taxon>
    </lineage>
</organism>
<evidence type="ECO:0000256" key="4">
    <source>
        <dbReference type="ARBA" id="ARBA00022989"/>
    </source>
</evidence>
<dbReference type="OrthoDB" id="6612291at2759"/>
<feature type="transmembrane region" description="Helical" evidence="7">
    <location>
        <begin position="129"/>
        <end position="147"/>
    </location>
</feature>
<evidence type="ECO:0000313" key="9">
    <source>
        <dbReference type="EMBL" id="KAF2240968.1"/>
    </source>
</evidence>
<evidence type="ECO:0000256" key="2">
    <source>
        <dbReference type="ARBA" id="ARBA00010992"/>
    </source>
</evidence>
<evidence type="ECO:0000256" key="1">
    <source>
        <dbReference type="ARBA" id="ARBA00004141"/>
    </source>
</evidence>
<dbReference type="InterPro" id="IPR020846">
    <property type="entry name" value="MFS_dom"/>
</dbReference>
<feature type="compositionally biased region" description="Basic and acidic residues" evidence="6">
    <location>
        <begin position="1"/>
        <end position="12"/>
    </location>
</feature>
<proteinExistence type="inferred from homology"/>
<keyword evidence="10" id="KW-1185">Reference proteome</keyword>
<feature type="transmembrane region" description="Helical" evidence="7">
    <location>
        <begin position="477"/>
        <end position="495"/>
    </location>
</feature>
<name>A0A6A6HT71_9PLEO</name>
<dbReference type="Gene3D" id="1.20.1250.20">
    <property type="entry name" value="MFS general substrate transporter like domains"/>
    <property type="match status" value="1"/>
</dbReference>
<evidence type="ECO:0000256" key="3">
    <source>
        <dbReference type="ARBA" id="ARBA00022692"/>
    </source>
</evidence>
<feature type="region of interest" description="Disordered" evidence="6">
    <location>
        <begin position="1"/>
        <end position="21"/>
    </location>
</feature>
<feature type="domain" description="Major facilitator superfamily (MFS) profile" evidence="8">
    <location>
        <begin position="48"/>
        <end position="499"/>
    </location>
</feature>
<evidence type="ECO:0000256" key="7">
    <source>
        <dbReference type="SAM" id="Phobius"/>
    </source>
</evidence>
<sequence length="534" mass="58373">MAPIVDPEKHEPSSTIRYDTESNSEVEDAHIDLNLRQALRQYSKLVGYVLGLSTVILLWGYDLVVVGSVTALDVFQRDFGEPDVGASEPDKWIIPAIWLSCWQAFPSIGQLFGAISAGPMQDRLGRTRCLLIGCVITVFSVLIEFLANKANGVNGKRGTFLAGKIIQGYACALIKMVTLTYVSETVPTCLRGWAMALFPAFNTFGQLLGAVVVFAVNDVPTAMGYEIAFGVQWAFSAIPLVMSFVLPESPAYLVRKKDMEAARKSLQRLLAPKNDPDVALERLRLSIEAEERIASDIGYSQCFKGSNRRRTLIVIFANLLPPLFGLPLLTSASYFLQQVGMSSKYSLMLLIVGIVIGMFANFGSTWTLSHLNRRRLTINTCIVASLLWAAMGIAGCFQNDSITPWISGGIMMAVILVCGLGVWPTSYAIMSEASALRLRAKSQAIGGISAYVASIFTNFVLPYLYNPDAADLQAKTGFVFTGACVVAAVATYFIVPEMKGRSPMEIDHLFEERVSARKSAGWRDRTEEVKAAAM</sequence>
<dbReference type="Proteomes" id="UP000800094">
    <property type="component" value="Unassembled WGS sequence"/>
</dbReference>
<dbReference type="RefSeq" id="XP_033675972.1">
    <property type="nucleotide sequence ID" value="XM_033820445.1"/>
</dbReference>
<accession>A0A6A6HT71</accession>
<reference evidence="9" key="1">
    <citation type="journal article" date="2020" name="Stud. Mycol.">
        <title>101 Dothideomycetes genomes: a test case for predicting lifestyles and emergence of pathogens.</title>
        <authorList>
            <person name="Haridas S."/>
            <person name="Albert R."/>
            <person name="Binder M."/>
            <person name="Bloem J."/>
            <person name="Labutti K."/>
            <person name="Salamov A."/>
            <person name="Andreopoulos B."/>
            <person name="Baker S."/>
            <person name="Barry K."/>
            <person name="Bills G."/>
            <person name="Bluhm B."/>
            <person name="Cannon C."/>
            <person name="Castanera R."/>
            <person name="Culley D."/>
            <person name="Daum C."/>
            <person name="Ezra D."/>
            <person name="Gonzalez J."/>
            <person name="Henrissat B."/>
            <person name="Kuo A."/>
            <person name="Liang C."/>
            <person name="Lipzen A."/>
            <person name="Lutzoni F."/>
            <person name="Magnuson J."/>
            <person name="Mondo S."/>
            <person name="Nolan M."/>
            <person name="Ohm R."/>
            <person name="Pangilinan J."/>
            <person name="Park H.-J."/>
            <person name="Ramirez L."/>
            <person name="Alfaro M."/>
            <person name="Sun H."/>
            <person name="Tritt A."/>
            <person name="Yoshinaga Y."/>
            <person name="Zwiers L.-H."/>
            <person name="Turgeon B."/>
            <person name="Goodwin S."/>
            <person name="Spatafora J."/>
            <person name="Crous P."/>
            <person name="Grigoriev I."/>
        </authorList>
    </citation>
    <scope>NUCLEOTIDE SEQUENCE</scope>
    <source>
        <strain evidence="9">CBS 122368</strain>
    </source>
</reference>
<dbReference type="GO" id="GO:0005351">
    <property type="term" value="F:carbohydrate:proton symporter activity"/>
    <property type="evidence" value="ECO:0007669"/>
    <property type="project" value="TreeGrafter"/>
</dbReference>
<dbReference type="PROSITE" id="PS50850">
    <property type="entry name" value="MFS"/>
    <property type="match status" value="1"/>
</dbReference>
<keyword evidence="4 7" id="KW-1133">Transmembrane helix</keyword>
<feature type="transmembrane region" description="Helical" evidence="7">
    <location>
        <begin position="376"/>
        <end position="396"/>
    </location>
</feature>
<feature type="transmembrane region" description="Helical" evidence="7">
    <location>
        <begin position="312"/>
        <end position="335"/>
    </location>
</feature>
<feature type="transmembrane region" description="Helical" evidence="7">
    <location>
        <begin position="347"/>
        <end position="369"/>
    </location>
</feature>
<dbReference type="InterPro" id="IPR050360">
    <property type="entry name" value="MFS_Sugar_Transporters"/>
</dbReference>
<feature type="transmembrane region" description="Helical" evidence="7">
    <location>
        <begin position="402"/>
        <end position="423"/>
    </location>
</feature>
<dbReference type="GO" id="GO:0016020">
    <property type="term" value="C:membrane"/>
    <property type="evidence" value="ECO:0007669"/>
    <property type="project" value="UniProtKB-SubCell"/>
</dbReference>
<dbReference type="SUPFAM" id="SSF103473">
    <property type="entry name" value="MFS general substrate transporter"/>
    <property type="match status" value="1"/>
</dbReference>
<feature type="transmembrane region" description="Helical" evidence="7">
    <location>
        <begin position="444"/>
        <end position="465"/>
    </location>
</feature>
<keyword evidence="5 7" id="KW-0472">Membrane</keyword>
<dbReference type="InterPro" id="IPR005828">
    <property type="entry name" value="MFS_sugar_transport-like"/>
</dbReference>
<dbReference type="GeneID" id="54573775"/>
<comment type="similarity">
    <text evidence="2">Belongs to the major facilitator superfamily. Sugar transporter (TC 2.A.1.1) family.</text>
</comment>
<evidence type="ECO:0000256" key="6">
    <source>
        <dbReference type="SAM" id="MobiDB-lite"/>
    </source>
</evidence>
<feature type="transmembrane region" description="Helical" evidence="7">
    <location>
        <begin position="194"/>
        <end position="215"/>
    </location>
</feature>
<evidence type="ECO:0000256" key="5">
    <source>
        <dbReference type="ARBA" id="ARBA00023136"/>
    </source>
</evidence>
<evidence type="ECO:0000313" key="10">
    <source>
        <dbReference type="Proteomes" id="UP000800094"/>
    </source>
</evidence>
<feature type="transmembrane region" description="Helical" evidence="7">
    <location>
        <begin position="92"/>
        <end position="117"/>
    </location>
</feature>
<feature type="transmembrane region" description="Helical" evidence="7">
    <location>
        <begin position="227"/>
        <end position="247"/>
    </location>
</feature>
<keyword evidence="3 7" id="KW-0812">Transmembrane</keyword>
<protein>
    <submittedName>
        <fullName evidence="9">MFS general substrate transporter</fullName>
    </submittedName>
</protein>
<dbReference type="AlphaFoldDB" id="A0A6A6HT71"/>
<feature type="transmembrane region" description="Helical" evidence="7">
    <location>
        <begin position="45"/>
        <end position="72"/>
    </location>
</feature>
<dbReference type="InterPro" id="IPR036259">
    <property type="entry name" value="MFS_trans_sf"/>
</dbReference>
<dbReference type="Pfam" id="PF00083">
    <property type="entry name" value="Sugar_tr"/>
    <property type="match status" value="1"/>
</dbReference>
<dbReference type="PANTHER" id="PTHR48022">
    <property type="entry name" value="PLASTIDIC GLUCOSE TRANSPORTER 4"/>
    <property type="match status" value="1"/>
</dbReference>
<gene>
    <name evidence="9" type="ORF">BU26DRAFT_185112</name>
</gene>
<feature type="transmembrane region" description="Helical" evidence="7">
    <location>
        <begin position="159"/>
        <end position="182"/>
    </location>
</feature>
<dbReference type="EMBL" id="ML987214">
    <property type="protein sequence ID" value="KAF2240968.1"/>
    <property type="molecule type" value="Genomic_DNA"/>
</dbReference>
<comment type="subcellular location">
    <subcellularLocation>
        <location evidence="1">Membrane</location>
        <topology evidence="1">Multi-pass membrane protein</topology>
    </subcellularLocation>
</comment>
<dbReference type="PANTHER" id="PTHR48022:SF41">
    <property type="entry name" value="MAJOR FACILITATOR SUPERFAMILY (MFS) PROFILE DOMAIN-CONTAINING PROTEIN"/>
    <property type="match status" value="1"/>
</dbReference>
<dbReference type="FunFam" id="1.20.1250.20:FF:000078">
    <property type="entry name" value="MFS maltose transporter, putative"/>
    <property type="match status" value="1"/>
</dbReference>